<dbReference type="AlphaFoldDB" id="A0A183CX52"/>
<dbReference type="Gene3D" id="1.10.10.10">
    <property type="entry name" value="Winged helix-like DNA-binding domain superfamily/Winged helix DNA-binding domain"/>
    <property type="match status" value="4"/>
</dbReference>
<dbReference type="InterPro" id="IPR039748">
    <property type="entry name" value="RPC3"/>
</dbReference>
<accession>A0A183CX52</accession>
<gene>
    <name evidence="10" type="ORF">GPUH_LOCUS1043</name>
</gene>
<evidence type="ECO:0000259" key="7">
    <source>
        <dbReference type="Pfam" id="PF05645"/>
    </source>
</evidence>
<evidence type="ECO:0000313" key="10">
    <source>
        <dbReference type="EMBL" id="VDK29268.1"/>
    </source>
</evidence>
<evidence type="ECO:0000259" key="8">
    <source>
        <dbReference type="Pfam" id="PF08221"/>
    </source>
</evidence>
<evidence type="ECO:0000259" key="9">
    <source>
        <dbReference type="Pfam" id="PF22536"/>
    </source>
</evidence>
<dbReference type="PANTHER" id="PTHR12949">
    <property type="entry name" value="RNA POLYMERASE III DNA DIRECTED -RELATED"/>
    <property type="match status" value="1"/>
</dbReference>
<dbReference type="InterPro" id="IPR008806">
    <property type="entry name" value="RNA_pol_III_Rpc82_C"/>
</dbReference>
<feature type="domain" description="DNA-directed RNA polymerase III subunit RPC3 winged-helix" evidence="9">
    <location>
        <begin position="337"/>
        <end position="413"/>
    </location>
</feature>
<comment type="subcellular location">
    <subcellularLocation>
        <location evidence="1 6">Nucleus</location>
    </subcellularLocation>
</comment>
<reference evidence="12" key="1">
    <citation type="submission" date="2016-06" db="UniProtKB">
        <authorList>
            <consortium name="WormBaseParasite"/>
        </authorList>
    </citation>
    <scope>IDENTIFICATION</scope>
</reference>
<dbReference type="GO" id="GO:0006351">
    <property type="term" value="P:DNA-templated transcription"/>
    <property type="evidence" value="ECO:0007669"/>
    <property type="project" value="InterPro"/>
</dbReference>
<dbReference type="FunFam" id="1.10.10.10:FF:000420">
    <property type="entry name" value="RNA polymerase III subunit, putative"/>
    <property type="match status" value="1"/>
</dbReference>
<dbReference type="GO" id="GO:0003697">
    <property type="term" value="F:single-stranded DNA binding"/>
    <property type="evidence" value="ECO:0007669"/>
    <property type="project" value="UniProtKB-UniRule"/>
</dbReference>
<protein>
    <recommendedName>
        <fullName evidence="6">DNA-directed RNA polymerase III subunit RPC3</fullName>
        <shortName evidence="6">RNA polymerase III subunit C3</shortName>
    </recommendedName>
</protein>
<keyword evidence="5 6" id="KW-0539">Nucleus</keyword>
<dbReference type="OrthoDB" id="272392at2759"/>
<evidence type="ECO:0000256" key="6">
    <source>
        <dbReference type="RuleBase" id="RU367076"/>
    </source>
</evidence>
<dbReference type="InterPro" id="IPR013197">
    <property type="entry name" value="RNA_pol_III_RPC82-rel_HTH"/>
</dbReference>
<keyword evidence="4 6" id="KW-0804">Transcription</keyword>
<dbReference type="InterPro" id="IPR055207">
    <property type="entry name" value="POLR3C_WHD"/>
</dbReference>
<dbReference type="EMBL" id="UYRT01001146">
    <property type="protein sequence ID" value="VDK29268.1"/>
    <property type="molecule type" value="Genomic_DNA"/>
</dbReference>
<evidence type="ECO:0000256" key="2">
    <source>
        <dbReference type="ARBA" id="ARBA00007206"/>
    </source>
</evidence>
<sequence length="480" mass="54664">MSAVEVEACVAILEDHFGPLVSYVGKVLLGEAAVLSILYQRVRGTLDFVELKRALIILAQHGILRFAQDERQRVIYSTQTIDVLRLLRAARCSFVAKTLYGEIAETICEELVSQGRLTCSSCIRRVAARLEVDIVQVKNIFARLAETQFVMRCPKVESKFCGCPVFVQHVDPFMVPDAILEAGKKERVSFLQKHFTCILFPDSQSRKRKHSEDPDADIYWCVNFLRFERYLRDEMVVMAYKSGDACHENCIKVLQLLLKVAELKADSSAASSSPISIHDVVRTSSANNMGLEKHDIKTALQLLCESSCIVRKVGESCGGLFVIDFEKAITLHCQRHIESAIREKLDLRAVRVFRLLTQKGFLEEDHIEKLAMLSTKEARELCYNLLEKEFVLMKHVAKTNDFAPARTIYLYYVDLSVVAHNLYVSTCKISEVEEMYLTPSDRATLEKYRKGQLALMSAEIELDHDLLLYSLFLKFARRKL</sequence>
<feature type="domain" description="RNA polymerase III subunit RPC82-related helix-turn-helix" evidence="8">
    <location>
        <begin position="9"/>
        <end position="68"/>
    </location>
</feature>
<reference evidence="10 11" key="2">
    <citation type="submission" date="2018-11" db="EMBL/GenBank/DDBJ databases">
        <authorList>
            <consortium name="Pathogen Informatics"/>
        </authorList>
    </citation>
    <scope>NUCLEOTIDE SEQUENCE [LARGE SCALE GENOMIC DNA]</scope>
</reference>
<evidence type="ECO:0000256" key="1">
    <source>
        <dbReference type="ARBA" id="ARBA00004123"/>
    </source>
</evidence>
<feature type="domain" description="RNA polymerase III Rpc82 C -terminal" evidence="7">
    <location>
        <begin position="139"/>
        <end position="329"/>
    </location>
</feature>
<evidence type="ECO:0000256" key="4">
    <source>
        <dbReference type="ARBA" id="ARBA00023163"/>
    </source>
</evidence>
<dbReference type="WBParaSite" id="GPUH_0000104301-mRNA-1">
    <property type="protein sequence ID" value="GPUH_0000104301-mRNA-1"/>
    <property type="gene ID" value="GPUH_0000104301"/>
</dbReference>
<keyword evidence="3 6" id="KW-0240">DNA-directed RNA polymerase</keyword>
<keyword evidence="11" id="KW-1185">Reference proteome</keyword>
<comment type="similarity">
    <text evidence="2 6">Belongs to the eukaryotic RPC3/POLR3C RNA polymerase subunit family.</text>
</comment>
<name>A0A183CX52_9BILA</name>
<comment type="subunit">
    <text evidence="6">Component of the RNA polymerase III (Pol III) complex consisting of 17 subunits.</text>
</comment>
<evidence type="ECO:0000256" key="5">
    <source>
        <dbReference type="ARBA" id="ARBA00023242"/>
    </source>
</evidence>
<evidence type="ECO:0000313" key="12">
    <source>
        <dbReference type="WBParaSite" id="GPUH_0000104301-mRNA-1"/>
    </source>
</evidence>
<organism evidence="12">
    <name type="scientific">Gongylonema pulchrum</name>
    <dbReference type="NCBI Taxonomy" id="637853"/>
    <lineage>
        <taxon>Eukaryota</taxon>
        <taxon>Metazoa</taxon>
        <taxon>Ecdysozoa</taxon>
        <taxon>Nematoda</taxon>
        <taxon>Chromadorea</taxon>
        <taxon>Rhabditida</taxon>
        <taxon>Spirurina</taxon>
        <taxon>Spiruromorpha</taxon>
        <taxon>Spiruroidea</taxon>
        <taxon>Gongylonematidae</taxon>
        <taxon>Gongylonema</taxon>
    </lineage>
</organism>
<dbReference type="Pfam" id="PF05645">
    <property type="entry name" value="RNA_pol_Rpc82"/>
    <property type="match status" value="1"/>
</dbReference>
<dbReference type="GO" id="GO:0005666">
    <property type="term" value="C:RNA polymerase III complex"/>
    <property type="evidence" value="ECO:0007669"/>
    <property type="project" value="UniProtKB-UniRule"/>
</dbReference>
<proteinExistence type="inferred from homology"/>
<comment type="function">
    <text evidence="6">DNA-dependent RNA polymerase catalyzes the transcription of DNA into RNA using the four ribonucleoside triphosphates as substrates. Specific core component of RNA polymerase III which synthesizes small RNAs, such as 5S rRNA and tRNAs.</text>
</comment>
<dbReference type="Pfam" id="PF08221">
    <property type="entry name" value="HTH_9"/>
    <property type="match status" value="1"/>
</dbReference>
<dbReference type="Proteomes" id="UP000271098">
    <property type="component" value="Unassembled WGS sequence"/>
</dbReference>
<dbReference type="InterPro" id="IPR036388">
    <property type="entry name" value="WH-like_DNA-bd_sf"/>
</dbReference>
<evidence type="ECO:0000313" key="11">
    <source>
        <dbReference type="Proteomes" id="UP000271098"/>
    </source>
</evidence>
<evidence type="ECO:0000256" key="3">
    <source>
        <dbReference type="ARBA" id="ARBA00022478"/>
    </source>
</evidence>
<dbReference type="PANTHER" id="PTHR12949:SF0">
    <property type="entry name" value="DNA-DIRECTED RNA POLYMERASE III SUBUNIT RPC3"/>
    <property type="match status" value="1"/>
</dbReference>
<dbReference type="Pfam" id="PF22536">
    <property type="entry name" value="WHD_POLR3C"/>
    <property type="match status" value="1"/>
</dbReference>